<comment type="caution">
    <text evidence="17">The sequence shown here is derived from an EMBL/GenBank/DDBJ whole genome shotgun (WGS) entry which is preliminary data.</text>
</comment>
<evidence type="ECO:0000256" key="12">
    <source>
        <dbReference type="ARBA" id="ARBA00022958"/>
    </source>
</evidence>
<evidence type="ECO:0000256" key="4">
    <source>
        <dbReference type="ARBA" id="ARBA00005225"/>
    </source>
</evidence>
<dbReference type="UniPathway" id="UPA00241">
    <property type="reaction ID" value="UER00352"/>
</dbReference>
<dbReference type="SUPFAM" id="SSF53067">
    <property type="entry name" value="Actin-like ATPase domain"/>
    <property type="match status" value="2"/>
</dbReference>
<feature type="binding site" evidence="16">
    <location>
        <begin position="95"/>
        <end position="98"/>
    </location>
    <ligand>
        <name>substrate</name>
    </ligand>
</feature>
<dbReference type="InterPro" id="IPR004619">
    <property type="entry name" value="Type_III_PanK"/>
</dbReference>
<evidence type="ECO:0000256" key="11">
    <source>
        <dbReference type="ARBA" id="ARBA00022840"/>
    </source>
</evidence>
<evidence type="ECO:0000256" key="14">
    <source>
        <dbReference type="ARBA" id="ARBA00038036"/>
    </source>
</evidence>
<comment type="pathway">
    <text evidence="4 16">Cofactor biosynthesis; coenzyme A biosynthesis; CoA from (R)-pantothenate: step 1/5.</text>
</comment>
<organism evidence="17 18">
    <name type="scientific">Methyloversatilis universalis (strain ATCC BAA-1314 / DSM 25237 / JCM 13912 / CCUG 52030 / FAM5)</name>
    <dbReference type="NCBI Taxonomy" id="1000565"/>
    <lineage>
        <taxon>Bacteria</taxon>
        <taxon>Pseudomonadati</taxon>
        <taxon>Pseudomonadota</taxon>
        <taxon>Betaproteobacteria</taxon>
        <taxon>Nitrosomonadales</taxon>
        <taxon>Sterolibacteriaceae</taxon>
        <taxon>Methyloversatilis</taxon>
    </lineage>
</organism>
<comment type="similarity">
    <text evidence="14 16">Belongs to the type III pantothenate kinase family.</text>
</comment>
<dbReference type="NCBIfam" id="TIGR00671">
    <property type="entry name" value="baf"/>
    <property type="match status" value="1"/>
</dbReference>
<comment type="catalytic activity">
    <reaction evidence="1 16">
        <text>(R)-pantothenate + ATP = (R)-4'-phosphopantothenate + ADP + H(+)</text>
        <dbReference type="Rhea" id="RHEA:16373"/>
        <dbReference type="ChEBI" id="CHEBI:10986"/>
        <dbReference type="ChEBI" id="CHEBI:15378"/>
        <dbReference type="ChEBI" id="CHEBI:29032"/>
        <dbReference type="ChEBI" id="CHEBI:30616"/>
        <dbReference type="ChEBI" id="CHEBI:456216"/>
        <dbReference type="EC" id="2.7.1.33"/>
    </reaction>
</comment>
<dbReference type="GO" id="GO:0004594">
    <property type="term" value="F:pantothenate kinase activity"/>
    <property type="evidence" value="ECO:0007669"/>
    <property type="project" value="UniProtKB-UniRule"/>
</dbReference>
<accession>F5R7I0</accession>
<feature type="binding site" evidence="16">
    <location>
        <position position="170"/>
    </location>
    <ligand>
        <name>substrate</name>
    </ligand>
</feature>
<dbReference type="InterPro" id="IPR043129">
    <property type="entry name" value="ATPase_NBD"/>
</dbReference>
<comment type="cofactor">
    <cofactor evidence="16">
        <name>NH4(+)</name>
        <dbReference type="ChEBI" id="CHEBI:28938"/>
    </cofactor>
    <cofactor evidence="16">
        <name>K(+)</name>
        <dbReference type="ChEBI" id="CHEBI:29103"/>
    </cofactor>
    <text evidence="16">A monovalent cation. Ammonium or potassium.</text>
</comment>
<dbReference type="AlphaFoldDB" id="F5R7I0"/>
<evidence type="ECO:0000256" key="16">
    <source>
        <dbReference type="HAMAP-Rule" id="MF_01274"/>
    </source>
</evidence>
<evidence type="ECO:0000313" key="17">
    <source>
        <dbReference type="EMBL" id="EGK73459.1"/>
    </source>
</evidence>
<name>F5R7I0_METUF</name>
<evidence type="ECO:0000256" key="15">
    <source>
        <dbReference type="ARBA" id="ARBA00040883"/>
    </source>
</evidence>
<comment type="subcellular location">
    <subcellularLocation>
        <location evidence="3 16">Cytoplasm</location>
    </subcellularLocation>
</comment>
<evidence type="ECO:0000256" key="3">
    <source>
        <dbReference type="ARBA" id="ARBA00004496"/>
    </source>
</evidence>
<dbReference type="GO" id="GO:0005737">
    <property type="term" value="C:cytoplasm"/>
    <property type="evidence" value="ECO:0007669"/>
    <property type="project" value="UniProtKB-SubCell"/>
</dbReference>
<dbReference type="EMBL" id="AFHG01000028">
    <property type="protein sequence ID" value="EGK73459.1"/>
    <property type="molecule type" value="Genomic_DNA"/>
</dbReference>
<protein>
    <recommendedName>
        <fullName evidence="15 16">Type III pantothenate kinase</fullName>
        <ecNumber evidence="6 16">2.7.1.33</ecNumber>
    </recommendedName>
    <alternativeName>
        <fullName evidence="16">PanK-III</fullName>
    </alternativeName>
    <alternativeName>
        <fullName evidence="16">Pantothenic acid kinase</fullName>
    </alternativeName>
</protein>
<dbReference type="STRING" id="1000565.METUNv1_00086"/>
<feature type="binding site" evidence="16">
    <location>
        <position position="120"/>
    </location>
    <ligand>
        <name>ATP</name>
        <dbReference type="ChEBI" id="CHEBI:30616"/>
    </ligand>
</feature>
<dbReference type="Pfam" id="PF03309">
    <property type="entry name" value="Pan_kinase"/>
    <property type="match status" value="1"/>
</dbReference>
<keyword evidence="18" id="KW-1185">Reference proteome</keyword>
<keyword evidence="10 16" id="KW-0418">Kinase</keyword>
<evidence type="ECO:0000256" key="2">
    <source>
        <dbReference type="ARBA" id="ARBA00001958"/>
    </source>
</evidence>
<keyword evidence="9 16" id="KW-0547">Nucleotide-binding</keyword>
<evidence type="ECO:0000256" key="9">
    <source>
        <dbReference type="ARBA" id="ARBA00022741"/>
    </source>
</evidence>
<keyword evidence="7 16" id="KW-0963">Cytoplasm</keyword>
<evidence type="ECO:0000256" key="13">
    <source>
        <dbReference type="ARBA" id="ARBA00022993"/>
    </source>
</evidence>
<sequence>MVLLIDAGNSRLKWAWLRDGRPGDEAGIDVAALDGAPLASAWRGARAVLYTCVAGDAVDAALRAALPAGCTVHRIRAGDQAAGLTNLYERPAQLGADRWVALIGARTLAAGPLVVATAGTATTVDALDAADRFLGGYILPGLHLMLESLARNTADLPHAQGAPSDWPRNTDDAILNGCAGAQAALIGRVRDRLGFGATLLLSGGGADALAPHIEGEFRRADNLVLRGLARLAADVLK</sequence>
<feature type="binding site" evidence="16">
    <location>
        <begin position="6"/>
        <end position="13"/>
    </location>
    <ligand>
        <name>ATP</name>
        <dbReference type="ChEBI" id="CHEBI:30616"/>
    </ligand>
</feature>
<dbReference type="Proteomes" id="UP000005019">
    <property type="component" value="Unassembled WGS sequence"/>
</dbReference>
<keyword evidence="12 16" id="KW-0630">Potassium</keyword>
<comment type="function">
    <text evidence="16">Catalyzes the phosphorylation of pantothenate (Pan), the first step in CoA biosynthesis.</text>
</comment>
<dbReference type="HAMAP" id="MF_01274">
    <property type="entry name" value="Pantothen_kinase_3"/>
    <property type="match status" value="1"/>
</dbReference>
<feature type="active site" description="Proton acceptor" evidence="16">
    <location>
        <position position="97"/>
    </location>
</feature>
<evidence type="ECO:0000256" key="5">
    <source>
        <dbReference type="ARBA" id="ARBA00011738"/>
    </source>
</evidence>
<dbReference type="GO" id="GO:0005524">
    <property type="term" value="F:ATP binding"/>
    <property type="evidence" value="ECO:0007669"/>
    <property type="project" value="UniProtKB-UniRule"/>
</dbReference>
<dbReference type="EC" id="2.7.1.33" evidence="6 16"/>
<evidence type="ECO:0000256" key="10">
    <source>
        <dbReference type="ARBA" id="ARBA00022777"/>
    </source>
</evidence>
<dbReference type="GO" id="GO:0015937">
    <property type="term" value="P:coenzyme A biosynthetic process"/>
    <property type="evidence" value="ECO:0007669"/>
    <property type="project" value="UniProtKB-UniRule"/>
</dbReference>
<evidence type="ECO:0000256" key="8">
    <source>
        <dbReference type="ARBA" id="ARBA00022679"/>
    </source>
</evidence>
<gene>
    <name evidence="16" type="primary">coaX</name>
    <name evidence="17" type="ORF">METUNv1_00086</name>
</gene>
<evidence type="ECO:0000256" key="6">
    <source>
        <dbReference type="ARBA" id="ARBA00012102"/>
    </source>
</evidence>
<evidence type="ECO:0000256" key="7">
    <source>
        <dbReference type="ARBA" id="ARBA00022490"/>
    </source>
</evidence>
<evidence type="ECO:0000256" key="1">
    <source>
        <dbReference type="ARBA" id="ARBA00001206"/>
    </source>
</evidence>
<dbReference type="CDD" id="cd24015">
    <property type="entry name" value="ASKHA_NBD_PanK-III"/>
    <property type="match status" value="1"/>
</dbReference>
<keyword evidence="11 16" id="KW-0067">ATP-binding</keyword>
<dbReference type="Gene3D" id="3.30.420.40">
    <property type="match status" value="2"/>
</dbReference>
<reference evidence="17 18" key="1">
    <citation type="journal article" date="2011" name="J. Bacteriol.">
        <title>Genome sequence of Methyloversatilis universalis FAM5T, a methylotrophic representative of the order Rhodocyclales.</title>
        <authorList>
            <person name="Kittichotirat W."/>
            <person name="Good N.M."/>
            <person name="Hall R."/>
            <person name="Bringel F."/>
            <person name="Lajus A."/>
            <person name="Medigue C."/>
            <person name="Smalley N.E."/>
            <person name="Beck D."/>
            <person name="Bumgarner R."/>
            <person name="Vuilleumier S."/>
            <person name="Kalyuzhnaya M.G."/>
        </authorList>
    </citation>
    <scope>NUCLEOTIDE SEQUENCE [LARGE SCALE GENOMIC DNA]</scope>
    <source>
        <strain evidence="18">ATCC BAA-1314 / JCM 13912 / FAM5</strain>
    </source>
</reference>
<dbReference type="RefSeq" id="WP_008057716.1">
    <property type="nucleotide sequence ID" value="NZ_AFHG01000028.1"/>
</dbReference>
<dbReference type="eggNOG" id="COG1521">
    <property type="taxonomic scope" value="Bacteria"/>
</dbReference>
<comment type="subunit">
    <text evidence="5 16">Homodimer.</text>
</comment>
<comment type="cofactor">
    <cofactor evidence="2">
        <name>K(+)</name>
        <dbReference type="ChEBI" id="CHEBI:29103"/>
    </cofactor>
</comment>
<feature type="binding site" evidence="16">
    <location>
        <position position="88"/>
    </location>
    <ligand>
        <name>substrate</name>
    </ligand>
</feature>
<dbReference type="PANTHER" id="PTHR34265:SF1">
    <property type="entry name" value="TYPE III PANTOTHENATE KINASE"/>
    <property type="match status" value="1"/>
</dbReference>
<evidence type="ECO:0000313" key="18">
    <source>
        <dbReference type="Proteomes" id="UP000005019"/>
    </source>
</evidence>
<proteinExistence type="inferred from homology"/>
<dbReference type="PANTHER" id="PTHR34265">
    <property type="entry name" value="TYPE III PANTOTHENATE KINASE"/>
    <property type="match status" value="1"/>
</dbReference>
<keyword evidence="8 16" id="KW-0808">Transferase</keyword>
<dbReference type="OrthoDB" id="9781305at2"/>
<keyword evidence="13 16" id="KW-0173">Coenzyme A biosynthesis</keyword>
<comment type="caution">
    <text evidence="16">Lacks conserved residue(s) required for the propagation of feature annotation.</text>
</comment>